<dbReference type="Pfam" id="PF01261">
    <property type="entry name" value="AP_endonuc_2"/>
    <property type="match status" value="1"/>
</dbReference>
<name>A0A5B8V915_9BACT</name>
<dbReference type="KEGG" id="pgin:FRZ67_05795"/>
<feature type="domain" description="Xylose isomerase-like TIM barrel" evidence="1">
    <location>
        <begin position="32"/>
        <end position="325"/>
    </location>
</feature>
<dbReference type="OrthoDB" id="1114629at2"/>
<dbReference type="InterPro" id="IPR050312">
    <property type="entry name" value="IolE/XylAMocC-like"/>
</dbReference>
<dbReference type="EMBL" id="CP042435">
    <property type="protein sequence ID" value="QEC66838.1"/>
    <property type="molecule type" value="Genomic_DNA"/>
</dbReference>
<dbReference type="PANTHER" id="PTHR12110">
    <property type="entry name" value="HYDROXYPYRUVATE ISOMERASE"/>
    <property type="match status" value="1"/>
</dbReference>
<accession>A0A5B8V915</accession>
<evidence type="ECO:0000313" key="3">
    <source>
        <dbReference type="Proteomes" id="UP000321533"/>
    </source>
</evidence>
<dbReference type="InterPro" id="IPR013022">
    <property type="entry name" value="Xyl_isomerase-like_TIM-brl"/>
</dbReference>
<protein>
    <submittedName>
        <fullName evidence="2">TIM barrel protein</fullName>
    </submittedName>
</protein>
<dbReference type="AlphaFoldDB" id="A0A5B8V915"/>
<dbReference type="InterPro" id="IPR036237">
    <property type="entry name" value="Xyl_isomerase-like_sf"/>
</dbReference>
<dbReference type="SUPFAM" id="SSF51658">
    <property type="entry name" value="Xylose isomerase-like"/>
    <property type="match status" value="1"/>
</dbReference>
<dbReference type="RefSeq" id="WP_147188638.1">
    <property type="nucleotide sequence ID" value="NZ_CP042435.1"/>
</dbReference>
<gene>
    <name evidence="2" type="ORF">FRZ67_05795</name>
</gene>
<evidence type="ECO:0000313" key="2">
    <source>
        <dbReference type="EMBL" id="QEC66838.1"/>
    </source>
</evidence>
<organism evidence="2 3">
    <name type="scientific">Panacibacter ginsenosidivorans</name>
    <dbReference type="NCBI Taxonomy" id="1813871"/>
    <lineage>
        <taxon>Bacteria</taxon>
        <taxon>Pseudomonadati</taxon>
        <taxon>Bacteroidota</taxon>
        <taxon>Chitinophagia</taxon>
        <taxon>Chitinophagales</taxon>
        <taxon>Chitinophagaceae</taxon>
        <taxon>Panacibacter</taxon>
    </lineage>
</organism>
<sequence length="341" mass="39315">MTEKKHSIKRGVSLYSYQEEFFLKKMSLEDCIAAVAKTGATGIEILGEQSMFGFPKLTDAFVDQWFGWMDKYGVTPVCHDFMLDYTMIKGKYFSDDEALQSIIRDLKFAKRLGFKVMRAIVNITPELMEKVAPYAEEYDIKIGIEVHSPWHINSAWMARHWEVMEKTGSKYLGFVPDMGAFTKRLARVQTDRMIREGADPKIVEFVCEQHEKGVMAEYIIAQVVQMSKRPIDIAVAELSRHNTYYNPIALLQHIPRIVHIHAKFYEMLDDGTEFSIPYEKIIPILIEGGYDGYLSSEYEGNRHIQDVYEVDSVEQVRRQQEMFKRLLGEIPVPKVANALSA</sequence>
<dbReference type="Proteomes" id="UP000321533">
    <property type="component" value="Chromosome"/>
</dbReference>
<proteinExistence type="predicted"/>
<keyword evidence="3" id="KW-1185">Reference proteome</keyword>
<reference evidence="2 3" key="1">
    <citation type="journal article" date="2016" name="Int. J. Syst. Evol. Microbiol.">
        <title>Panacibacter ginsenosidivorans gen. nov., sp. nov., with ginsenoside converting activity isolated from soil of a ginseng field.</title>
        <authorList>
            <person name="Siddiqi M.Z."/>
            <person name="Muhammad Shafi S."/>
            <person name="Choi K.D."/>
            <person name="Im W.T."/>
        </authorList>
    </citation>
    <scope>NUCLEOTIDE SEQUENCE [LARGE SCALE GENOMIC DNA]</scope>
    <source>
        <strain evidence="2 3">Gsoil1550</strain>
    </source>
</reference>
<evidence type="ECO:0000259" key="1">
    <source>
        <dbReference type="Pfam" id="PF01261"/>
    </source>
</evidence>
<dbReference type="Gene3D" id="3.20.20.150">
    <property type="entry name" value="Divalent-metal-dependent TIM barrel enzymes"/>
    <property type="match status" value="1"/>
</dbReference>